<feature type="region of interest" description="Disordered" evidence="6">
    <location>
        <begin position="28"/>
        <end position="52"/>
    </location>
</feature>
<feature type="compositionally biased region" description="Low complexity" evidence="6">
    <location>
        <begin position="28"/>
        <end position="48"/>
    </location>
</feature>
<comment type="subcellular location">
    <subcellularLocation>
        <location evidence="1">Cell outer membrane</location>
    </subcellularLocation>
</comment>
<evidence type="ECO:0000256" key="4">
    <source>
        <dbReference type="ARBA" id="ARBA00023136"/>
    </source>
</evidence>
<evidence type="ECO:0000256" key="5">
    <source>
        <dbReference type="ARBA" id="ARBA00023237"/>
    </source>
</evidence>
<evidence type="ECO:0000259" key="9">
    <source>
        <dbReference type="Pfam" id="PF14905"/>
    </source>
</evidence>
<gene>
    <name evidence="10" type="ORF">M2650_00010</name>
</gene>
<dbReference type="Pfam" id="PF14905">
    <property type="entry name" value="OMP_b-brl_3"/>
    <property type="match status" value="1"/>
</dbReference>
<evidence type="ECO:0000259" key="8">
    <source>
        <dbReference type="Pfam" id="PF07715"/>
    </source>
</evidence>
<dbReference type="PROSITE" id="PS01156">
    <property type="entry name" value="TONB_DEPENDENT_REC_2"/>
    <property type="match status" value="1"/>
</dbReference>
<evidence type="ECO:0000313" key="10">
    <source>
        <dbReference type="EMBL" id="MCL1633035.1"/>
    </source>
</evidence>
<dbReference type="RefSeq" id="WP_249469558.1">
    <property type="nucleotide sequence ID" value="NZ_JAMBEP010000001.1"/>
</dbReference>
<evidence type="ECO:0000313" key="11">
    <source>
        <dbReference type="Proteomes" id="UP001431217"/>
    </source>
</evidence>
<dbReference type="SUPFAM" id="SSF56935">
    <property type="entry name" value="Porins"/>
    <property type="match status" value="1"/>
</dbReference>
<sequence>MLQHKRNTLSVALAAAMLLGATVAHAQSTDAASPQDPDAPADTAQTQAEKQAKTLETVTVTGIRAAIESSIDTKKESTSIVESISAEDIGKLPDISIAESIARLPGLAAQRVAGRAQVISVRGLSPDFSTTLLNGRELVSTGDNRSVEFDQYPSELMSGVTVYKTPDAALVGQGLSGTLDMRTVRPLDFDKPVFAISARGQRNSLGSAANADGDGKRINASYIDQYFGGTLGLAIGFSHSDIPIQEEQTGLYEPWQVQPRAGVPAGTFVTDGAKALRRTGYIRRNAAMATVQFRPINEWTSTVDIFHTSAMQEDTANQFEANFNYNGNNVTQEWTPTVNGNGTLTGGSLTNAYPLVRGMYNKREDSIDAVGWNNEIKIGQANVTADLSWSKSHRDEVNLENNLQLLPNPQFDTLQLNFPKSGFATIDPGRDYSNPGALFLANTIYGSGYGKTPNIVDELKGFKVNVNLPAPGAVDGFFSDFDIGAHYGDREKTKHQPEGNINLGAQGVTTIAPDLQYGLVDLSFAGAGYIPSWNVPGAVGRYMTFAPNEEASFLVAKAWTVNEDITTGWLRANIDTTWGSIPVRGNIGVQVQDTDQSSSSNYWDASQPAGQNVRPYENGKTYTDWLPSLNLAFMLPHDQTLRFAAARQLARARLDQLRASFEFGISSSTGIPGGSGGNPELDPWIANAFDISYEKYFSGTKGYVSAAAFYKDLRSYIYTQSRTFDFSQFIAQMPPDQQALVTTNLGQFSAPFNGEGGKLKGLELTASLPLDLFWESMEGFGFIASASFFDSNIKIRDPESASSVGNEDISLPGLSDEVYNLTAYYEKHGFGARLSQRMRSDYIGEIGNFAGNRTLRYVEGENQLDAQLSYTFETGRFDGVTLLFQASNLTDEAYRTYAGTKDRPLENIEWGRTYLLGMSYKF</sequence>
<dbReference type="CDD" id="cd01347">
    <property type="entry name" value="ligand_gated_channel"/>
    <property type="match status" value="1"/>
</dbReference>
<protein>
    <submittedName>
        <fullName evidence="10">TonB-dependent receptor</fullName>
    </submittedName>
</protein>
<dbReference type="EMBL" id="JAMBEP010000001">
    <property type="protein sequence ID" value="MCL1633035.1"/>
    <property type="molecule type" value="Genomic_DNA"/>
</dbReference>
<keyword evidence="2 7" id="KW-0732">Signal</keyword>
<dbReference type="PANTHER" id="PTHR40980:SF3">
    <property type="entry name" value="TONB-DEPENDENT RECEPTOR-LIKE BETA-BARREL DOMAIN-CONTAINING PROTEIN"/>
    <property type="match status" value="1"/>
</dbReference>
<keyword evidence="5" id="KW-0998">Cell outer membrane</keyword>
<evidence type="ECO:0000256" key="7">
    <source>
        <dbReference type="SAM" id="SignalP"/>
    </source>
</evidence>
<organism evidence="10 11">
    <name type="scientific">Luteimonas galliterrae</name>
    <dbReference type="NCBI Taxonomy" id="2940486"/>
    <lineage>
        <taxon>Bacteria</taxon>
        <taxon>Pseudomonadati</taxon>
        <taxon>Pseudomonadota</taxon>
        <taxon>Gammaproteobacteria</taxon>
        <taxon>Lysobacterales</taxon>
        <taxon>Lysobacteraceae</taxon>
        <taxon>Luteimonas</taxon>
    </lineage>
</organism>
<feature type="chain" id="PRO_5045523635" evidence="7">
    <location>
        <begin position="27"/>
        <end position="922"/>
    </location>
</feature>
<feature type="domain" description="TonB-dependent receptor plug" evidence="8">
    <location>
        <begin position="74"/>
        <end position="176"/>
    </location>
</feature>
<keyword evidence="3" id="KW-0798">TonB box</keyword>
<dbReference type="InterPro" id="IPR010104">
    <property type="entry name" value="TonB_rcpt_bac"/>
</dbReference>
<dbReference type="InterPro" id="IPR010917">
    <property type="entry name" value="TonB_rcpt_CS"/>
</dbReference>
<dbReference type="Proteomes" id="UP001431217">
    <property type="component" value="Unassembled WGS sequence"/>
</dbReference>
<evidence type="ECO:0000256" key="3">
    <source>
        <dbReference type="ARBA" id="ARBA00023077"/>
    </source>
</evidence>
<dbReference type="PANTHER" id="PTHR40980">
    <property type="entry name" value="PLUG DOMAIN-CONTAINING PROTEIN"/>
    <property type="match status" value="1"/>
</dbReference>
<dbReference type="Gene3D" id="2.40.170.20">
    <property type="entry name" value="TonB-dependent receptor, beta-barrel domain"/>
    <property type="match status" value="1"/>
</dbReference>
<dbReference type="InterPro" id="IPR041700">
    <property type="entry name" value="OMP_b-brl_3"/>
</dbReference>
<keyword evidence="4" id="KW-0472">Membrane</keyword>
<accession>A0ABT0MDT6</accession>
<name>A0ABT0MDT6_9GAMM</name>
<dbReference type="NCBIfam" id="TIGR01782">
    <property type="entry name" value="TonB-Xanth-Caul"/>
    <property type="match status" value="1"/>
</dbReference>
<evidence type="ECO:0000256" key="1">
    <source>
        <dbReference type="ARBA" id="ARBA00004442"/>
    </source>
</evidence>
<evidence type="ECO:0000256" key="6">
    <source>
        <dbReference type="SAM" id="MobiDB-lite"/>
    </source>
</evidence>
<feature type="signal peptide" evidence="7">
    <location>
        <begin position="1"/>
        <end position="26"/>
    </location>
</feature>
<dbReference type="InterPro" id="IPR036942">
    <property type="entry name" value="Beta-barrel_TonB_sf"/>
</dbReference>
<dbReference type="InterPro" id="IPR037066">
    <property type="entry name" value="Plug_dom_sf"/>
</dbReference>
<dbReference type="Pfam" id="PF07715">
    <property type="entry name" value="Plug"/>
    <property type="match status" value="1"/>
</dbReference>
<proteinExistence type="predicted"/>
<feature type="domain" description="Outer membrane protein beta-barrel" evidence="9">
    <location>
        <begin position="616"/>
        <end position="785"/>
    </location>
</feature>
<dbReference type="InterPro" id="IPR012910">
    <property type="entry name" value="Plug_dom"/>
</dbReference>
<evidence type="ECO:0000256" key="2">
    <source>
        <dbReference type="ARBA" id="ARBA00022729"/>
    </source>
</evidence>
<reference evidence="10 11" key="1">
    <citation type="submission" date="2022-05" db="EMBL/GenBank/DDBJ databases">
        <title>Luteimonas sp. SX5, whole genome shotgun sequencing project.</title>
        <authorList>
            <person name="Zhao G."/>
            <person name="Shen L."/>
        </authorList>
    </citation>
    <scope>NUCLEOTIDE SEQUENCE [LARGE SCALE GENOMIC DNA]</scope>
    <source>
        <strain evidence="10 11">SX5</strain>
    </source>
</reference>
<keyword evidence="10" id="KW-0675">Receptor</keyword>
<comment type="caution">
    <text evidence="10">The sequence shown here is derived from an EMBL/GenBank/DDBJ whole genome shotgun (WGS) entry which is preliminary data.</text>
</comment>
<keyword evidence="11" id="KW-1185">Reference proteome</keyword>
<dbReference type="Gene3D" id="2.170.130.10">
    <property type="entry name" value="TonB-dependent receptor, plug domain"/>
    <property type="match status" value="1"/>
</dbReference>